<evidence type="ECO:0000313" key="2">
    <source>
        <dbReference type="EMBL" id="RHY31898.1"/>
    </source>
</evidence>
<dbReference type="AlphaFoldDB" id="A0A3R6ZT18"/>
<evidence type="ECO:0000256" key="1">
    <source>
        <dbReference type="SAM" id="Coils"/>
    </source>
</evidence>
<feature type="coiled-coil region" evidence="1">
    <location>
        <begin position="191"/>
        <end position="257"/>
    </location>
</feature>
<feature type="coiled-coil region" evidence="1">
    <location>
        <begin position="395"/>
        <end position="422"/>
    </location>
</feature>
<accession>A0A3R6ZT18</accession>
<keyword evidence="3" id="KW-1185">Reference proteome</keyword>
<reference evidence="2 3" key="1">
    <citation type="submission" date="2018-08" db="EMBL/GenBank/DDBJ databases">
        <title>Aphanomyces genome sequencing and annotation.</title>
        <authorList>
            <person name="Minardi D."/>
            <person name="Oidtmann B."/>
            <person name="Van Der Giezen M."/>
            <person name="Studholme D.J."/>
        </authorList>
    </citation>
    <scope>NUCLEOTIDE SEQUENCE [LARGE SCALE GENOMIC DNA]</scope>
    <source>
        <strain evidence="2 3">NJM0002</strain>
    </source>
</reference>
<organism evidence="2 3">
    <name type="scientific">Aphanomyces invadans</name>
    <dbReference type="NCBI Taxonomy" id="157072"/>
    <lineage>
        <taxon>Eukaryota</taxon>
        <taxon>Sar</taxon>
        <taxon>Stramenopiles</taxon>
        <taxon>Oomycota</taxon>
        <taxon>Saprolegniomycetes</taxon>
        <taxon>Saprolegniales</taxon>
        <taxon>Verrucalvaceae</taxon>
        <taxon>Aphanomyces</taxon>
    </lineage>
</organism>
<evidence type="ECO:0000313" key="3">
    <source>
        <dbReference type="Proteomes" id="UP000285060"/>
    </source>
</evidence>
<dbReference type="EMBL" id="QUSY01000176">
    <property type="protein sequence ID" value="RHY31898.1"/>
    <property type="molecule type" value="Genomic_DNA"/>
</dbReference>
<protein>
    <submittedName>
        <fullName evidence="2">Uncharacterized protein</fullName>
    </submittedName>
</protein>
<keyword evidence="1" id="KW-0175">Coiled coil</keyword>
<gene>
    <name evidence="2" type="ORF">DYB32_003062</name>
</gene>
<sequence length="449" mass="51002">MSQLERDSREALRACEEKFQLSLTTKTAQLQKACNDSIAAQEAAAQVALNEAVARTRETVERETTRIVEDAWREKMLAQRVDLEKHQAAFAQWERSKAADLATMQASLQEQFAQHTYESLEQHRREKETAMQAISDEWAVKLATVRRLDELELKDGRANAQLRCIQEVERLRTEANVRMQAEIHACAEASAKQHEGQMALVQEESEKLIEKVESAMTQLKRQKESIEQELKSVQKALEEAEDASFDLQEELTALKKLHVFHHVMLLNSGMRKIQHLEDEIDSVYGNVYDTLVNYKRDELVAHRSASNVVTSELGVLQAQIAEVIKTKSDGENDVQSALTELGTLEEEIGSIQLMKEGHVNQAQVARKRRLHHEMEAMLETIETKRTRVRSIEAKQQELQGLHKLKEDEMKGLERQLVQILVEQQKQLLGLVTAVKATSSSGDRDNNGPA</sequence>
<dbReference type="Proteomes" id="UP000285060">
    <property type="component" value="Unassembled WGS sequence"/>
</dbReference>
<dbReference type="VEuPathDB" id="FungiDB:H310_03919"/>
<comment type="caution">
    <text evidence="2">The sequence shown here is derived from an EMBL/GenBank/DDBJ whole genome shotgun (WGS) entry which is preliminary data.</text>
</comment>
<proteinExistence type="predicted"/>
<name>A0A3R6ZT18_9STRA</name>